<reference evidence="2" key="1">
    <citation type="journal article" date="2020" name="Stud. Mycol.">
        <title>101 Dothideomycetes genomes: a test case for predicting lifestyles and emergence of pathogens.</title>
        <authorList>
            <person name="Haridas S."/>
            <person name="Albert R."/>
            <person name="Binder M."/>
            <person name="Bloem J."/>
            <person name="Labutti K."/>
            <person name="Salamov A."/>
            <person name="Andreopoulos B."/>
            <person name="Baker S."/>
            <person name="Barry K."/>
            <person name="Bills G."/>
            <person name="Bluhm B."/>
            <person name="Cannon C."/>
            <person name="Castanera R."/>
            <person name="Culley D."/>
            <person name="Daum C."/>
            <person name="Ezra D."/>
            <person name="Gonzalez J."/>
            <person name="Henrissat B."/>
            <person name="Kuo A."/>
            <person name="Liang C."/>
            <person name="Lipzen A."/>
            <person name="Lutzoni F."/>
            <person name="Magnuson J."/>
            <person name="Mondo S."/>
            <person name="Nolan M."/>
            <person name="Ohm R."/>
            <person name="Pangilinan J."/>
            <person name="Park H.-J."/>
            <person name="Ramirez L."/>
            <person name="Alfaro M."/>
            <person name="Sun H."/>
            <person name="Tritt A."/>
            <person name="Yoshinaga Y."/>
            <person name="Zwiers L.-H."/>
            <person name="Turgeon B."/>
            <person name="Goodwin S."/>
            <person name="Spatafora J."/>
            <person name="Crous P."/>
            <person name="Grigoriev I."/>
        </authorList>
    </citation>
    <scope>NUCLEOTIDE SEQUENCE</scope>
    <source>
        <strain evidence="2">CBS 122368</strain>
    </source>
</reference>
<evidence type="ECO:0000256" key="1">
    <source>
        <dbReference type="SAM" id="MobiDB-lite"/>
    </source>
</evidence>
<dbReference type="RefSeq" id="XP_033691046.1">
    <property type="nucleotide sequence ID" value="XM_033819741.1"/>
</dbReference>
<sequence length="194" mass="22008">MRDGSLTYTRRRQCLRRFLQPSVPQLASVAMGGVAMDETASFNLRVSTGRLRDGISSLLAFLRDGIQFGMQPAPLIIPPTDLERLPRCCDEQCHCHILPLLGPFHQARHSRRCPVSGFRMQAPAYQGCWSWRSNDRLPSTFYRYVVSAFAPAQGIRQWRPEIQGNRLMASEWQETKTPGAPNRQKYQSTASRVG</sequence>
<gene>
    <name evidence="2" type="ORF">BU26DRAFT_13550</name>
</gene>
<proteinExistence type="predicted"/>
<name>A0A6A6J1H4_9PLEO</name>
<feature type="compositionally biased region" description="Polar residues" evidence="1">
    <location>
        <begin position="184"/>
        <end position="194"/>
    </location>
</feature>
<accession>A0A6A6J1H4</accession>
<dbReference type="EMBL" id="ML987189">
    <property type="protein sequence ID" value="KAF2256042.1"/>
    <property type="molecule type" value="Genomic_DNA"/>
</dbReference>
<protein>
    <submittedName>
        <fullName evidence="2">Uncharacterized protein</fullName>
    </submittedName>
</protein>
<dbReference type="AlphaFoldDB" id="A0A6A6J1H4"/>
<dbReference type="GeneID" id="54573071"/>
<evidence type="ECO:0000313" key="2">
    <source>
        <dbReference type="EMBL" id="KAF2256042.1"/>
    </source>
</evidence>
<keyword evidence="3" id="KW-1185">Reference proteome</keyword>
<feature type="region of interest" description="Disordered" evidence="1">
    <location>
        <begin position="172"/>
        <end position="194"/>
    </location>
</feature>
<evidence type="ECO:0000313" key="3">
    <source>
        <dbReference type="Proteomes" id="UP000800094"/>
    </source>
</evidence>
<dbReference type="Proteomes" id="UP000800094">
    <property type="component" value="Unassembled WGS sequence"/>
</dbReference>
<organism evidence="2 3">
    <name type="scientific">Trematosphaeria pertusa</name>
    <dbReference type="NCBI Taxonomy" id="390896"/>
    <lineage>
        <taxon>Eukaryota</taxon>
        <taxon>Fungi</taxon>
        <taxon>Dikarya</taxon>
        <taxon>Ascomycota</taxon>
        <taxon>Pezizomycotina</taxon>
        <taxon>Dothideomycetes</taxon>
        <taxon>Pleosporomycetidae</taxon>
        <taxon>Pleosporales</taxon>
        <taxon>Massarineae</taxon>
        <taxon>Trematosphaeriaceae</taxon>
        <taxon>Trematosphaeria</taxon>
    </lineage>
</organism>